<dbReference type="PANTHER" id="PTHR43768">
    <property type="entry name" value="TREHALOSE 6-PHOSPHATE PHOSPHATASE"/>
    <property type="match status" value="1"/>
</dbReference>
<dbReference type="eggNOG" id="COG1877">
    <property type="taxonomic scope" value="Bacteria"/>
</dbReference>
<feature type="region of interest" description="Disordered" evidence="5">
    <location>
        <begin position="37"/>
        <end position="57"/>
    </location>
</feature>
<keyword evidence="3 4" id="KW-0378">Hydrolase</keyword>
<organism evidence="6 7">
    <name type="scientific">Paracoccus yeei</name>
    <dbReference type="NCBI Taxonomy" id="147645"/>
    <lineage>
        <taxon>Bacteria</taxon>
        <taxon>Pseudomonadati</taxon>
        <taxon>Pseudomonadota</taxon>
        <taxon>Alphaproteobacteria</taxon>
        <taxon>Rhodobacterales</taxon>
        <taxon>Paracoccaceae</taxon>
        <taxon>Paracoccus</taxon>
    </lineage>
</organism>
<keyword evidence="4" id="KW-0460">Magnesium</keyword>
<evidence type="ECO:0000256" key="2">
    <source>
        <dbReference type="ARBA" id="ARBA00008770"/>
    </source>
</evidence>
<dbReference type="GO" id="GO:0004805">
    <property type="term" value="F:trehalose-phosphatase activity"/>
    <property type="evidence" value="ECO:0007669"/>
    <property type="project" value="UniProtKB-EC"/>
</dbReference>
<comment type="cofactor">
    <cofactor evidence="4">
        <name>Mg(2+)</name>
        <dbReference type="ChEBI" id="CHEBI:18420"/>
    </cofactor>
</comment>
<feature type="compositionally biased region" description="Basic residues" evidence="5">
    <location>
        <begin position="41"/>
        <end position="51"/>
    </location>
</feature>
<comment type="function">
    <text evidence="4">Removes the phosphate from trehalose 6-phosphate to produce free trehalose.</text>
</comment>
<dbReference type="Gene3D" id="3.30.70.1020">
    <property type="entry name" value="Trehalose-6-phosphate phosphatase related protein, domain 2"/>
    <property type="match status" value="1"/>
</dbReference>
<proteinExistence type="inferred from homology"/>
<reference evidence="6" key="1">
    <citation type="submission" date="2017-12" db="EMBL/GenBank/DDBJ databases">
        <title>FDA dAtabase for Regulatory Grade micrObial Sequences (FDA-ARGOS): Supporting development and validation of Infectious Disease Dx tests.</title>
        <authorList>
            <person name="Campos J."/>
            <person name="Goldberg B."/>
            <person name="Tallon L."/>
            <person name="Sadzewicz L."/>
            <person name="Sengamalay N."/>
            <person name="Ott S."/>
            <person name="Godinez A."/>
            <person name="Nagaraj S."/>
            <person name="Vyas G."/>
            <person name="Aluvathingal J."/>
            <person name="Nadendla S."/>
            <person name="Geyer C."/>
            <person name="Nandy P."/>
            <person name="Hobson J."/>
            <person name="Sichtig H."/>
        </authorList>
    </citation>
    <scope>NUCLEOTIDE SEQUENCE</scope>
    <source>
        <strain evidence="6">FDAARGOS_252</strain>
        <plasmid evidence="6">unnamed2</plasmid>
    </source>
</reference>
<dbReference type="PANTHER" id="PTHR43768:SF3">
    <property type="entry name" value="TREHALOSE 6-PHOSPHATE PHOSPHATASE"/>
    <property type="match status" value="1"/>
</dbReference>
<keyword evidence="4" id="KW-0479">Metal-binding</keyword>
<protein>
    <recommendedName>
        <fullName evidence="4">Trehalose 6-phosphate phosphatase</fullName>
        <ecNumber evidence="4">3.1.3.12</ecNumber>
    </recommendedName>
</protein>
<comment type="similarity">
    <text evidence="2 4">Belongs to the trehalose phosphatase family.</text>
</comment>
<comment type="pathway">
    <text evidence="1 4">Glycan biosynthesis; trehalose biosynthesis.</text>
</comment>
<geneLocation type="plasmid" evidence="6 7">
    <name>unnamed2</name>
</geneLocation>
<dbReference type="Proteomes" id="UP000191257">
    <property type="component" value="Plasmid unnamed2"/>
</dbReference>
<sequence length="305" mass="32688">MPLGASLPACRTIARRGRAPGAAARNHGAAERISCVTGRPGGRRPAGRKTRKGTERPLKDTSVDLATLDLDRHAFFFDFDGTLAEFTNRPQDASISDRLRDDLLRLSERTGGAVAIISGRGRSEINERLGEVIPVAGLHGVEFPDPAESDDPDRARRVAAVRPLLEPLRTLTEAHPGSVLEDKGEGLALHWRAVPMAEAAMTEAATRALADLGDGWIIQPGKFVAEIRPRGADKGTALRRFLAVPPFAGRRPVAFGDDLNDLPMLRAAREAGGIAVAMGERDMPADVHLPGPAALALWLERRLAA</sequence>
<evidence type="ECO:0000313" key="6">
    <source>
        <dbReference type="EMBL" id="ARC35056.1"/>
    </source>
</evidence>
<dbReference type="Gene3D" id="3.40.50.1000">
    <property type="entry name" value="HAD superfamily/HAD-like"/>
    <property type="match status" value="1"/>
</dbReference>
<name>A0A1V0GMG6_9RHOB</name>
<gene>
    <name evidence="6" type="primary">otsB</name>
    <name evidence="6" type="ORF">A6J80_00675</name>
</gene>
<evidence type="ECO:0000256" key="3">
    <source>
        <dbReference type="ARBA" id="ARBA00022801"/>
    </source>
</evidence>
<evidence type="ECO:0000256" key="4">
    <source>
        <dbReference type="RuleBase" id="RU361117"/>
    </source>
</evidence>
<keyword evidence="6" id="KW-0614">Plasmid</keyword>
<dbReference type="EC" id="3.1.3.12" evidence="4"/>
<dbReference type="NCBIfam" id="TIGR01484">
    <property type="entry name" value="HAD-SF-IIB"/>
    <property type="match status" value="1"/>
</dbReference>
<dbReference type="Pfam" id="PF02358">
    <property type="entry name" value="Trehalose_PPase"/>
    <property type="match status" value="1"/>
</dbReference>
<dbReference type="InterPro" id="IPR023214">
    <property type="entry name" value="HAD_sf"/>
</dbReference>
<dbReference type="InterPro" id="IPR006379">
    <property type="entry name" value="HAD-SF_hydro_IIB"/>
</dbReference>
<dbReference type="KEGG" id="pye:A6J80_00675"/>
<accession>A0A1V0GMG6</accession>
<dbReference type="AlphaFoldDB" id="A0A1V0GMG6"/>
<evidence type="ECO:0000256" key="5">
    <source>
        <dbReference type="SAM" id="MobiDB-lite"/>
    </source>
</evidence>
<dbReference type="UniPathway" id="UPA00299"/>
<dbReference type="GO" id="GO:0005992">
    <property type="term" value="P:trehalose biosynthetic process"/>
    <property type="evidence" value="ECO:0007669"/>
    <property type="project" value="UniProtKB-UniPathway"/>
</dbReference>
<dbReference type="InterPro" id="IPR003337">
    <property type="entry name" value="Trehalose_PPase"/>
</dbReference>
<evidence type="ECO:0000313" key="7">
    <source>
        <dbReference type="Proteomes" id="UP000191257"/>
    </source>
</evidence>
<keyword evidence="7" id="KW-1185">Reference proteome</keyword>
<dbReference type="InterPro" id="IPR036412">
    <property type="entry name" value="HAD-like_sf"/>
</dbReference>
<dbReference type="EMBL" id="CP020440">
    <property type="protein sequence ID" value="ARC35056.1"/>
    <property type="molecule type" value="Genomic_DNA"/>
</dbReference>
<evidence type="ECO:0000256" key="1">
    <source>
        <dbReference type="ARBA" id="ARBA00005199"/>
    </source>
</evidence>
<comment type="catalytic activity">
    <reaction evidence="4">
        <text>alpha,alpha-trehalose 6-phosphate + H2O = alpha,alpha-trehalose + phosphate</text>
        <dbReference type="Rhea" id="RHEA:23420"/>
        <dbReference type="ChEBI" id="CHEBI:15377"/>
        <dbReference type="ChEBI" id="CHEBI:16551"/>
        <dbReference type="ChEBI" id="CHEBI:43474"/>
        <dbReference type="ChEBI" id="CHEBI:58429"/>
        <dbReference type="EC" id="3.1.3.12"/>
    </reaction>
</comment>
<dbReference type="SUPFAM" id="SSF56784">
    <property type="entry name" value="HAD-like"/>
    <property type="match status" value="1"/>
</dbReference>
<dbReference type="InterPro" id="IPR044651">
    <property type="entry name" value="OTSB-like"/>
</dbReference>
<dbReference type="GO" id="GO:0046872">
    <property type="term" value="F:metal ion binding"/>
    <property type="evidence" value="ECO:0007669"/>
    <property type="project" value="UniProtKB-KW"/>
</dbReference>
<dbReference type="NCBIfam" id="TIGR00685">
    <property type="entry name" value="T6PP"/>
    <property type="match status" value="1"/>
</dbReference>